<feature type="region of interest" description="Disordered" evidence="1">
    <location>
        <begin position="246"/>
        <end position="271"/>
    </location>
</feature>
<protein>
    <submittedName>
        <fullName evidence="3">Unannotated protein</fullName>
    </submittedName>
</protein>
<feature type="region of interest" description="Disordered" evidence="1">
    <location>
        <begin position="1"/>
        <end position="22"/>
    </location>
</feature>
<dbReference type="EMBL" id="CAEZXR010000268">
    <property type="protein sequence ID" value="CAB4721704.1"/>
    <property type="molecule type" value="Genomic_DNA"/>
</dbReference>
<sequence length="271" mass="27563">MNRPVGRDRERSSPTIAPMRTAHLTRSVARPLAAVAVIAVLSTLAACGSEDDGDVAADPTPSSATSSPSEPTDSSSSGTFSPPADGDCAYVAGGEAAKDVELPSADPTEDGEVPVTIETNIGDLAVTLDAGRAPCTVNSFLSLAEQGYFDDTTCHRLTTDGFYVLQCGDPTGTGMGGPGYTIPDELQGDEDYSAGTLAMAKTAYPNSGGSQFFIVYGDSGVLPPDYTEFGSLDDASIKLIEKAAADGTDDANGPGDGHPNTAVDISGVKVG</sequence>
<evidence type="ECO:0000313" key="3">
    <source>
        <dbReference type="EMBL" id="CAB4721704.1"/>
    </source>
</evidence>
<dbReference type="Pfam" id="PF00160">
    <property type="entry name" value="Pro_isomerase"/>
    <property type="match status" value="1"/>
</dbReference>
<dbReference type="InterPro" id="IPR044666">
    <property type="entry name" value="Cyclophilin_A-like"/>
</dbReference>
<dbReference type="PANTHER" id="PTHR45625:SF3">
    <property type="entry name" value="PEPTIDYL-PROLYL CIS-TRANS ISOMERASE B-RELATED"/>
    <property type="match status" value="1"/>
</dbReference>
<dbReference type="Gene3D" id="2.40.100.10">
    <property type="entry name" value="Cyclophilin-like"/>
    <property type="match status" value="1"/>
</dbReference>
<dbReference type="CDD" id="cd00317">
    <property type="entry name" value="cyclophilin"/>
    <property type="match status" value="1"/>
</dbReference>
<dbReference type="SUPFAM" id="SSF50891">
    <property type="entry name" value="Cyclophilin-like"/>
    <property type="match status" value="1"/>
</dbReference>
<organism evidence="3">
    <name type="scientific">freshwater metagenome</name>
    <dbReference type="NCBI Taxonomy" id="449393"/>
    <lineage>
        <taxon>unclassified sequences</taxon>
        <taxon>metagenomes</taxon>
        <taxon>ecological metagenomes</taxon>
    </lineage>
</organism>
<dbReference type="AlphaFoldDB" id="A0A6J6RLT3"/>
<feature type="compositionally biased region" description="Low complexity" evidence="1">
    <location>
        <begin position="56"/>
        <end position="85"/>
    </location>
</feature>
<feature type="region of interest" description="Disordered" evidence="1">
    <location>
        <begin position="49"/>
        <end position="90"/>
    </location>
</feature>
<name>A0A6J6RLT3_9ZZZZ</name>
<gene>
    <name evidence="3" type="ORF">UFOPK2579_02025</name>
</gene>
<reference evidence="3" key="1">
    <citation type="submission" date="2020-05" db="EMBL/GenBank/DDBJ databases">
        <authorList>
            <person name="Chiriac C."/>
            <person name="Salcher M."/>
            <person name="Ghai R."/>
            <person name="Kavagutti S V."/>
        </authorList>
    </citation>
    <scope>NUCLEOTIDE SEQUENCE</scope>
</reference>
<feature type="compositionally biased region" description="Basic and acidic residues" evidence="1">
    <location>
        <begin position="1"/>
        <end position="12"/>
    </location>
</feature>
<proteinExistence type="predicted"/>
<evidence type="ECO:0000259" key="2">
    <source>
        <dbReference type="PROSITE" id="PS50072"/>
    </source>
</evidence>
<dbReference type="PROSITE" id="PS50072">
    <property type="entry name" value="CSA_PPIASE_2"/>
    <property type="match status" value="1"/>
</dbReference>
<accession>A0A6J6RLT3</accession>
<dbReference type="InterPro" id="IPR029000">
    <property type="entry name" value="Cyclophilin-like_dom_sf"/>
</dbReference>
<evidence type="ECO:0000256" key="1">
    <source>
        <dbReference type="SAM" id="MobiDB-lite"/>
    </source>
</evidence>
<dbReference type="PANTHER" id="PTHR45625">
    <property type="entry name" value="PEPTIDYL-PROLYL CIS-TRANS ISOMERASE-RELATED"/>
    <property type="match status" value="1"/>
</dbReference>
<dbReference type="InterPro" id="IPR002130">
    <property type="entry name" value="Cyclophilin-type_PPIase_dom"/>
</dbReference>
<dbReference type="GO" id="GO:0003755">
    <property type="term" value="F:peptidyl-prolyl cis-trans isomerase activity"/>
    <property type="evidence" value="ECO:0007669"/>
    <property type="project" value="InterPro"/>
</dbReference>
<feature type="domain" description="PPIase cyclophilin-type" evidence="2">
    <location>
        <begin position="118"/>
        <end position="270"/>
    </location>
</feature>